<comment type="caution">
    <text evidence="1">The sequence shown here is derived from an EMBL/GenBank/DDBJ whole genome shotgun (WGS) entry which is preliminary data.</text>
</comment>
<reference evidence="1" key="1">
    <citation type="submission" date="2022-12" db="EMBL/GenBank/DDBJ databases">
        <title>Draft genome assemblies for two species of Escallonia (Escalloniales).</title>
        <authorList>
            <person name="Chanderbali A."/>
            <person name="Dervinis C."/>
            <person name="Anghel I."/>
            <person name="Soltis D."/>
            <person name="Soltis P."/>
            <person name="Zapata F."/>
        </authorList>
    </citation>
    <scope>NUCLEOTIDE SEQUENCE</scope>
    <source>
        <strain evidence="1">UCBG64.0493</strain>
        <tissue evidence="1">Leaf</tissue>
    </source>
</reference>
<dbReference type="Pfam" id="PF03140">
    <property type="entry name" value="DUF247"/>
    <property type="match status" value="1"/>
</dbReference>
<dbReference type="EMBL" id="JAVXUP010000873">
    <property type="protein sequence ID" value="KAK3019464.1"/>
    <property type="molecule type" value="Genomic_DNA"/>
</dbReference>
<dbReference type="PANTHER" id="PTHR31549:SF129">
    <property type="entry name" value="DUF4220 DOMAIN-CONTAINING PROTEIN"/>
    <property type="match status" value="1"/>
</dbReference>
<accession>A0AA88W435</accession>
<sequence length="265" mass="30711">MANVHYEDHRGAGTSIEKLTEMIKINVVDDCDTIREWEAAIRGEQRYSGVANEKLKEKNNTQAELQLAEKFKPRALLEYVSGCDRKSINDLYNKVLEMVDIARSCYVEGSTDAYDDEEFSRMMLLDACFILSVICSVASEYNPAEMIIGKKFTIDFGAVILLHYEYLGALGWANIFRDIFLLENQVPYEVLRVLINFRSDVGDEREETMNRFVDYIVHRQRTSKPEGSTLGTSISQRWPSHLLEMYRTSFLKCTSNQERSWKFKF</sequence>
<name>A0AA88W435_9ASTE</name>
<dbReference type="InterPro" id="IPR004158">
    <property type="entry name" value="DUF247_pln"/>
</dbReference>
<evidence type="ECO:0000313" key="2">
    <source>
        <dbReference type="Proteomes" id="UP001188597"/>
    </source>
</evidence>
<dbReference type="AlphaFoldDB" id="A0AA88W435"/>
<organism evidence="1 2">
    <name type="scientific">Escallonia herrerae</name>
    <dbReference type="NCBI Taxonomy" id="1293975"/>
    <lineage>
        <taxon>Eukaryota</taxon>
        <taxon>Viridiplantae</taxon>
        <taxon>Streptophyta</taxon>
        <taxon>Embryophyta</taxon>
        <taxon>Tracheophyta</taxon>
        <taxon>Spermatophyta</taxon>
        <taxon>Magnoliopsida</taxon>
        <taxon>eudicotyledons</taxon>
        <taxon>Gunneridae</taxon>
        <taxon>Pentapetalae</taxon>
        <taxon>asterids</taxon>
        <taxon>campanulids</taxon>
        <taxon>Escalloniales</taxon>
        <taxon>Escalloniaceae</taxon>
        <taxon>Escallonia</taxon>
    </lineage>
</organism>
<dbReference type="Proteomes" id="UP001188597">
    <property type="component" value="Unassembled WGS sequence"/>
</dbReference>
<keyword evidence="2" id="KW-1185">Reference proteome</keyword>
<protein>
    <submittedName>
        <fullName evidence="1">Uncharacterized protein</fullName>
    </submittedName>
</protein>
<evidence type="ECO:0000313" key="1">
    <source>
        <dbReference type="EMBL" id="KAK3019464.1"/>
    </source>
</evidence>
<proteinExistence type="predicted"/>
<dbReference type="PANTHER" id="PTHR31549">
    <property type="entry name" value="PROTEIN, PUTATIVE (DUF247)-RELATED-RELATED"/>
    <property type="match status" value="1"/>
</dbReference>
<gene>
    <name evidence="1" type="ORF">RJ639_005148</name>
</gene>